<proteinExistence type="predicted"/>
<evidence type="ECO:0000313" key="3">
    <source>
        <dbReference type="EMBL" id="KAF2126722.1"/>
    </source>
</evidence>
<evidence type="ECO:0000256" key="1">
    <source>
        <dbReference type="SAM" id="MobiDB-lite"/>
    </source>
</evidence>
<dbReference type="GeneID" id="54411147"/>
<sequence length="304" mass="30210">MYFTKSSVVAFSLLASSSLVAGHSAIIKAVGDAGGAGSAIGVDPNTPRDGTRRQPFQQDATRFKGDAAAICGETLGGGDNDITSGTAQVMQLNGPTLPQVSAGGALMMTVHQVNGDGAGPYKCMIDATGTGTAWTPMTVTQNLAGNARGRNNDNQMMDLPLNVQIAATQNCTGTVAGQTNVCMVRCENPARAGPFGGCVPVQMAGAAAAAPAATVPSAAPAAAAPASVAPAAAAAPATSAAAVPAVPQNAATSLQSTASTAQGAAARKRTALKNGQGVAPLLTNDDQEEEVAVTDDDQEEELEF</sequence>
<protein>
    <submittedName>
        <fullName evidence="3">Uncharacterized protein</fullName>
    </submittedName>
</protein>
<feature type="region of interest" description="Disordered" evidence="1">
    <location>
        <begin position="275"/>
        <end position="304"/>
    </location>
</feature>
<dbReference type="PANTHER" id="PTHR34618:SF4">
    <property type="entry name" value="CAS1"/>
    <property type="match status" value="1"/>
</dbReference>
<organism evidence="3 4">
    <name type="scientific">Dothidotthia symphoricarpi CBS 119687</name>
    <dbReference type="NCBI Taxonomy" id="1392245"/>
    <lineage>
        <taxon>Eukaryota</taxon>
        <taxon>Fungi</taxon>
        <taxon>Dikarya</taxon>
        <taxon>Ascomycota</taxon>
        <taxon>Pezizomycotina</taxon>
        <taxon>Dothideomycetes</taxon>
        <taxon>Pleosporomycetidae</taxon>
        <taxon>Pleosporales</taxon>
        <taxon>Dothidotthiaceae</taxon>
        <taxon>Dothidotthia</taxon>
    </lineage>
</organism>
<dbReference type="RefSeq" id="XP_033521114.1">
    <property type="nucleotide sequence ID" value="XM_033670715.1"/>
</dbReference>
<evidence type="ECO:0000256" key="2">
    <source>
        <dbReference type="SAM" id="SignalP"/>
    </source>
</evidence>
<gene>
    <name evidence="3" type="ORF">P153DRAFT_388048</name>
</gene>
<dbReference type="InterPro" id="IPR021476">
    <property type="entry name" value="Egh16-like"/>
</dbReference>
<dbReference type="OrthoDB" id="3241054at2759"/>
<keyword evidence="4" id="KW-1185">Reference proteome</keyword>
<dbReference type="Pfam" id="PF11327">
    <property type="entry name" value="Egh16-like"/>
    <property type="match status" value="1"/>
</dbReference>
<dbReference type="EMBL" id="ML977512">
    <property type="protein sequence ID" value="KAF2126722.1"/>
    <property type="molecule type" value="Genomic_DNA"/>
</dbReference>
<dbReference type="PANTHER" id="PTHR34618">
    <property type="entry name" value="SURFACE PROTEIN MAS1, PUTATIVE-RELATED"/>
    <property type="match status" value="1"/>
</dbReference>
<dbReference type="Proteomes" id="UP000799771">
    <property type="component" value="Unassembled WGS sequence"/>
</dbReference>
<accession>A0A6A6A3Y3</accession>
<feature type="compositionally biased region" description="Acidic residues" evidence="1">
    <location>
        <begin position="285"/>
        <end position="304"/>
    </location>
</feature>
<keyword evidence="2" id="KW-0732">Signal</keyword>
<dbReference type="AlphaFoldDB" id="A0A6A6A3Y3"/>
<feature type="chain" id="PRO_5025658162" evidence="2">
    <location>
        <begin position="23"/>
        <end position="304"/>
    </location>
</feature>
<reference evidence="3" key="1">
    <citation type="journal article" date="2020" name="Stud. Mycol.">
        <title>101 Dothideomycetes genomes: a test case for predicting lifestyles and emergence of pathogens.</title>
        <authorList>
            <person name="Haridas S."/>
            <person name="Albert R."/>
            <person name="Binder M."/>
            <person name="Bloem J."/>
            <person name="Labutti K."/>
            <person name="Salamov A."/>
            <person name="Andreopoulos B."/>
            <person name="Baker S."/>
            <person name="Barry K."/>
            <person name="Bills G."/>
            <person name="Bluhm B."/>
            <person name="Cannon C."/>
            <person name="Castanera R."/>
            <person name="Culley D."/>
            <person name="Daum C."/>
            <person name="Ezra D."/>
            <person name="Gonzalez J."/>
            <person name="Henrissat B."/>
            <person name="Kuo A."/>
            <person name="Liang C."/>
            <person name="Lipzen A."/>
            <person name="Lutzoni F."/>
            <person name="Magnuson J."/>
            <person name="Mondo S."/>
            <person name="Nolan M."/>
            <person name="Ohm R."/>
            <person name="Pangilinan J."/>
            <person name="Park H.-J."/>
            <person name="Ramirez L."/>
            <person name="Alfaro M."/>
            <person name="Sun H."/>
            <person name="Tritt A."/>
            <person name="Yoshinaga Y."/>
            <person name="Zwiers L.-H."/>
            <person name="Turgeon B."/>
            <person name="Goodwin S."/>
            <person name="Spatafora J."/>
            <person name="Crous P."/>
            <person name="Grigoriev I."/>
        </authorList>
    </citation>
    <scope>NUCLEOTIDE SEQUENCE</scope>
    <source>
        <strain evidence="3">CBS 119687</strain>
    </source>
</reference>
<name>A0A6A6A3Y3_9PLEO</name>
<feature type="signal peptide" evidence="2">
    <location>
        <begin position="1"/>
        <end position="22"/>
    </location>
</feature>
<evidence type="ECO:0000313" key="4">
    <source>
        <dbReference type="Proteomes" id="UP000799771"/>
    </source>
</evidence>